<dbReference type="SMART" id="SM00091">
    <property type="entry name" value="PAS"/>
    <property type="match status" value="2"/>
</dbReference>
<dbReference type="CDD" id="cd00130">
    <property type="entry name" value="PAS"/>
    <property type="match status" value="2"/>
</dbReference>
<keyword evidence="5" id="KW-0539">Nucleus</keyword>
<dbReference type="GO" id="GO:0000977">
    <property type="term" value="F:RNA polymerase II transcription regulatory region sequence-specific DNA binding"/>
    <property type="evidence" value="ECO:0007669"/>
    <property type="project" value="TreeGrafter"/>
</dbReference>
<protein>
    <submittedName>
        <fullName evidence="7">Hypoxia-inducible factor 1-alpha</fullName>
    </submittedName>
</protein>
<reference evidence="7 8" key="1">
    <citation type="journal article" date="2017" name="Nat. Ecol. Evol.">
        <title>Scallop genome provides insights into evolution of bilaterian karyotype and development.</title>
        <authorList>
            <person name="Wang S."/>
            <person name="Zhang J."/>
            <person name="Jiao W."/>
            <person name="Li J."/>
            <person name="Xun X."/>
            <person name="Sun Y."/>
            <person name="Guo X."/>
            <person name="Huan P."/>
            <person name="Dong B."/>
            <person name="Zhang L."/>
            <person name="Hu X."/>
            <person name="Sun X."/>
            <person name="Wang J."/>
            <person name="Zhao C."/>
            <person name="Wang Y."/>
            <person name="Wang D."/>
            <person name="Huang X."/>
            <person name="Wang R."/>
            <person name="Lv J."/>
            <person name="Li Y."/>
            <person name="Zhang Z."/>
            <person name="Liu B."/>
            <person name="Lu W."/>
            <person name="Hui Y."/>
            <person name="Liang J."/>
            <person name="Zhou Z."/>
            <person name="Hou R."/>
            <person name="Li X."/>
            <person name="Liu Y."/>
            <person name="Li H."/>
            <person name="Ning X."/>
            <person name="Lin Y."/>
            <person name="Zhao L."/>
            <person name="Xing Q."/>
            <person name="Dou J."/>
            <person name="Li Y."/>
            <person name="Mao J."/>
            <person name="Guo H."/>
            <person name="Dou H."/>
            <person name="Li T."/>
            <person name="Mu C."/>
            <person name="Jiang W."/>
            <person name="Fu Q."/>
            <person name="Fu X."/>
            <person name="Miao Y."/>
            <person name="Liu J."/>
            <person name="Yu Q."/>
            <person name="Li R."/>
            <person name="Liao H."/>
            <person name="Li X."/>
            <person name="Kong Y."/>
            <person name="Jiang Z."/>
            <person name="Chourrout D."/>
            <person name="Li R."/>
            <person name="Bao Z."/>
        </authorList>
    </citation>
    <scope>NUCLEOTIDE SEQUENCE [LARGE SCALE GENOMIC DNA]</scope>
    <source>
        <strain evidence="7 8">PY_sf001</strain>
    </source>
</reference>
<dbReference type="InterPro" id="IPR035965">
    <property type="entry name" value="PAS-like_dom_sf"/>
</dbReference>
<dbReference type="OrthoDB" id="6099906at2759"/>
<organism evidence="7 8">
    <name type="scientific">Mizuhopecten yessoensis</name>
    <name type="common">Japanese scallop</name>
    <name type="synonym">Patinopecten yessoensis</name>
    <dbReference type="NCBI Taxonomy" id="6573"/>
    <lineage>
        <taxon>Eukaryota</taxon>
        <taxon>Metazoa</taxon>
        <taxon>Spiralia</taxon>
        <taxon>Lophotrochozoa</taxon>
        <taxon>Mollusca</taxon>
        <taxon>Bivalvia</taxon>
        <taxon>Autobranchia</taxon>
        <taxon>Pteriomorphia</taxon>
        <taxon>Pectinida</taxon>
        <taxon>Pectinoidea</taxon>
        <taxon>Pectinidae</taxon>
        <taxon>Mizuhopecten</taxon>
    </lineage>
</organism>
<evidence type="ECO:0000313" key="7">
    <source>
        <dbReference type="EMBL" id="OWF49487.1"/>
    </source>
</evidence>
<dbReference type="GO" id="GO:0000981">
    <property type="term" value="F:DNA-binding transcription factor activity, RNA polymerase II-specific"/>
    <property type="evidence" value="ECO:0007669"/>
    <property type="project" value="TreeGrafter"/>
</dbReference>
<dbReference type="SUPFAM" id="SSF55785">
    <property type="entry name" value="PYP-like sensor domain (PAS domain)"/>
    <property type="match status" value="2"/>
</dbReference>
<evidence type="ECO:0000256" key="3">
    <source>
        <dbReference type="ARBA" id="ARBA00023015"/>
    </source>
</evidence>
<evidence type="ECO:0000313" key="8">
    <source>
        <dbReference type="Proteomes" id="UP000242188"/>
    </source>
</evidence>
<dbReference type="PANTHER" id="PTHR23043:SF17">
    <property type="entry name" value="PROTEIN SIMILAR"/>
    <property type="match status" value="1"/>
</dbReference>
<evidence type="ECO:0000256" key="2">
    <source>
        <dbReference type="ARBA" id="ARBA00022737"/>
    </source>
</evidence>
<dbReference type="PROSITE" id="PS50112">
    <property type="entry name" value="PAS"/>
    <property type="match status" value="2"/>
</dbReference>
<keyword evidence="4" id="KW-0804">Transcription</keyword>
<evidence type="ECO:0000259" key="6">
    <source>
        <dbReference type="PROSITE" id="PS50112"/>
    </source>
</evidence>
<sequence>MLRYNWCRCPKLTTAILDGFLLVVSTDGTILYASDNVLQYLGFNQVDLLHRCIYGVVHPDDHLDLKLVFEQPPLPGDSRCRQERGDNQETARPASFICRMKCFNGTTAGYLKIHCVGKVDNFPELSSKSAGSFPQVIRLYCQPFMLTGNDINDDAKQNVFWSKHDMDLKINELDKKAAALTGYDVDELDGRSVYDFVHPEDVAAFASCHKSLVESTEVQTMYFRLITKNSGLIWLHSRGKVISKNSKKFSIVFTHCPVREEDSTFLQQESTIRQRFAIHDLLQLVQYGYCSSNKRTNTDRNDSMVNQKTNGQMCTPHIGFTEDASLSFYSALVSCPSSLHAMSDRHSPVLPSTHVAHKITQREKQLQFQEFRRRQEFEQERIVSEQSTVDFLPYHWQMQQQSDTFAQQQQQPQTEESRRQQQYCIRPRPELNVCETKTIKSEPGYDAPYQPCSYNPYLVFQDPRTNHVNYRPCVSYEPSVCPHPSSDQLLFHLPPSPPVSPRRFAPDGYAMYSSHQPTYYPSRFHPSSQRVVYSIDPNRYHFPPTYHNVIGAANSQPISTIMTGSGAGKRFEPTPNVTGTTASNHTKPHANIRLSMHCDYSTPKLQGSIGCDDTKFNPYSSLHHLHSVHSQRQRMQQQGACGHNNQIEEESIQYDIEASIHMKIVDNSMQKCVDNKQEVDLPSIGSFLDYLNDS</sequence>
<feature type="domain" description="PAS" evidence="6">
    <location>
        <begin position="21"/>
        <end position="62"/>
    </location>
</feature>
<keyword evidence="2" id="KW-0677">Repeat</keyword>
<dbReference type="InterPro" id="IPR013767">
    <property type="entry name" value="PAS_fold"/>
</dbReference>
<dbReference type="InterPro" id="IPR000014">
    <property type="entry name" value="PAS"/>
</dbReference>
<evidence type="ECO:0000256" key="5">
    <source>
        <dbReference type="ARBA" id="ARBA00023242"/>
    </source>
</evidence>
<proteinExistence type="predicted"/>
<accession>A0A210QL64</accession>
<dbReference type="PANTHER" id="PTHR23043">
    <property type="entry name" value="HYPOXIA-INDUCIBLE FACTOR 1 ALPHA"/>
    <property type="match status" value="1"/>
</dbReference>
<dbReference type="Proteomes" id="UP000242188">
    <property type="component" value="Unassembled WGS sequence"/>
</dbReference>
<evidence type="ECO:0000256" key="4">
    <source>
        <dbReference type="ARBA" id="ARBA00023163"/>
    </source>
</evidence>
<feature type="domain" description="PAS" evidence="6">
    <location>
        <begin position="165"/>
        <end position="216"/>
    </location>
</feature>
<dbReference type="GO" id="GO:0071456">
    <property type="term" value="P:cellular response to hypoxia"/>
    <property type="evidence" value="ECO:0007669"/>
    <property type="project" value="TreeGrafter"/>
</dbReference>
<dbReference type="EMBL" id="NEDP02003088">
    <property type="protein sequence ID" value="OWF49487.1"/>
    <property type="molecule type" value="Genomic_DNA"/>
</dbReference>
<dbReference type="Gene3D" id="3.30.450.20">
    <property type="entry name" value="PAS domain"/>
    <property type="match status" value="2"/>
</dbReference>
<dbReference type="GO" id="GO:0005634">
    <property type="term" value="C:nucleus"/>
    <property type="evidence" value="ECO:0007669"/>
    <property type="project" value="UniProtKB-SubCell"/>
</dbReference>
<evidence type="ECO:0000256" key="1">
    <source>
        <dbReference type="ARBA" id="ARBA00004123"/>
    </source>
</evidence>
<comment type="subcellular location">
    <subcellularLocation>
        <location evidence="1">Nucleus</location>
    </subcellularLocation>
</comment>
<dbReference type="Pfam" id="PF00989">
    <property type="entry name" value="PAS"/>
    <property type="match status" value="1"/>
</dbReference>
<dbReference type="Pfam" id="PF14598">
    <property type="entry name" value="PAS_11"/>
    <property type="match status" value="1"/>
</dbReference>
<dbReference type="AlphaFoldDB" id="A0A210QL64"/>
<dbReference type="NCBIfam" id="TIGR00229">
    <property type="entry name" value="sensory_box"/>
    <property type="match status" value="1"/>
</dbReference>
<name>A0A210QL64_MIZYE</name>
<keyword evidence="8" id="KW-1185">Reference proteome</keyword>
<comment type="caution">
    <text evidence="7">The sequence shown here is derived from an EMBL/GenBank/DDBJ whole genome shotgun (WGS) entry which is preliminary data.</text>
</comment>
<dbReference type="STRING" id="6573.A0A210QL64"/>
<gene>
    <name evidence="7" type="ORF">KP79_PYT17530</name>
</gene>
<keyword evidence="3" id="KW-0805">Transcription regulation</keyword>